<protein>
    <recommendedName>
        <fullName evidence="4">YD repeat-containing protein</fullName>
    </recommendedName>
</protein>
<dbReference type="Proteomes" id="UP000184611">
    <property type="component" value="Unassembled WGS sequence"/>
</dbReference>
<dbReference type="RefSeq" id="WP_073585162.1">
    <property type="nucleotide sequence ID" value="NZ_CBCSEA010000010.1"/>
</dbReference>
<evidence type="ECO:0000256" key="1">
    <source>
        <dbReference type="SAM" id="SignalP"/>
    </source>
</evidence>
<evidence type="ECO:0000313" key="3">
    <source>
        <dbReference type="Proteomes" id="UP000184611"/>
    </source>
</evidence>
<dbReference type="EMBL" id="FRYK01000006">
    <property type="protein sequence ID" value="SHO74249.1"/>
    <property type="molecule type" value="Genomic_DNA"/>
</dbReference>
<dbReference type="Gene3D" id="2.180.10.10">
    <property type="entry name" value="RHS repeat-associated core"/>
    <property type="match status" value="1"/>
</dbReference>
<dbReference type="AlphaFoldDB" id="A0A1M7ZZF9"/>
<reference evidence="3" key="1">
    <citation type="submission" date="2016-12" db="EMBL/GenBank/DDBJ databases">
        <authorList>
            <person name="Varghese N."/>
            <person name="Submissions S."/>
        </authorList>
    </citation>
    <scope>NUCLEOTIDE SEQUENCE [LARGE SCALE GENOMIC DNA]</scope>
    <source>
        <strain evidence="3">DSM 18830</strain>
    </source>
</reference>
<accession>A0A1M7ZZF9</accession>
<proteinExistence type="predicted"/>
<gene>
    <name evidence="2" type="ORF">SAMN05443547_2637</name>
</gene>
<organism evidence="2 3">
    <name type="scientific">Flavobacterium cucumis</name>
    <dbReference type="NCBI Taxonomy" id="416016"/>
    <lineage>
        <taxon>Bacteria</taxon>
        <taxon>Pseudomonadati</taxon>
        <taxon>Bacteroidota</taxon>
        <taxon>Flavobacteriia</taxon>
        <taxon>Flavobacteriales</taxon>
        <taxon>Flavobacteriaceae</taxon>
        <taxon>Flavobacterium</taxon>
    </lineage>
</organism>
<keyword evidence="3" id="KW-1185">Reference proteome</keyword>
<evidence type="ECO:0000313" key="2">
    <source>
        <dbReference type="EMBL" id="SHO74249.1"/>
    </source>
</evidence>
<feature type="chain" id="PRO_5012319833" description="YD repeat-containing protein" evidence="1">
    <location>
        <begin position="21"/>
        <end position="261"/>
    </location>
</feature>
<evidence type="ECO:0008006" key="4">
    <source>
        <dbReference type="Google" id="ProtNLM"/>
    </source>
</evidence>
<keyword evidence="1" id="KW-0732">Signal</keyword>
<dbReference type="OrthoDB" id="1492679at2"/>
<sequence length="261" mass="30796">MKFKIILLLFFASFINSIYSQSIFSALHIDSDLELRKNILVSEITTEITFFNQNNIERKKEITSLNSKNKIITELRYDSEDNLKERLTRIHDSTGTKSISRKIERWHPIVGYSSETAFYEYDEKGFLIKVIDKNQNNKIIRETTIINNEKGNPIELKLKTDSNVDFGIEIAEYDYLNNSVITKVFDKNGKIISTNNGKIDYSKKEENDIINEYGDVIKSEDYEYEFKYDKKGNWTTQVRYKIIGGKRIKNAEFRRKLKYRK</sequence>
<feature type="signal peptide" evidence="1">
    <location>
        <begin position="1"/>
        <end position="20"/>
    </location>
</feature>
<name>A0A1M7ZZF9_9FLAO</name>